<evidence type="ECO:0000313" key="4">
    <source>
        <dbReference type="Proteomes" id="UP000007798"/>
    </source>
</evidence>
<proteinExistence type="predicted"/>
<sequence length="221" mass="24672">MRALMCLCLFIGTIDALDNAYLPASQIYAPQRPVATEYFTYTAPPEDGDTGAPLHQAARQLAKALSPAQQVVFIRTPETNLYTLTAKQLASRNALDIFVLQRQTDASALSQQQAAIEQQLRQKPSVHFVKYRTPADVSRALATLRGGYDQLPGKSISHAIESADVFELNPPPPTRPPLDRVIFKILPKDGSEYETHEEANELETAKVQALFREYLPPRQRR</sequence>
<dbReference type="Proteomes" id="UP000007798">
    <property type="component" value="Unassembled WGS sequence"/>
</dbReference>
<keyword evidence="1" id="KW-0732">Signal</keyword>
<dbReference type="EMBL" id="CH964272">
    <property type="protein sequence ID" value="KRF99970.1"/>
    <property type="molecule type" value="Genomic_DNA"/>
</dbReference>
<evidence type="ECO:0000256" key="1">
    <source>
        <dbReference type="SAM" id="SignalP"/>
    </source>
</evidence>
<dbReference type="AlphaFoldDB" id="A0A0Q9X7C6"/>
<name>A0A0Q9X7C6_DROWI</name>
<dbReference type="OrthoDB" id="7972941at2759"/>
<reference evidence="3 4" key="1">
    <citation type="journal article" date="2007" name="Nature">
        <title>Evolution of genes and genomes on the Drosophila phylogeny.</title>
        <authorList>
            <consortium name="Drosophila 12 Genomes Consortium"/>
            <person name="Clark A.G."/>
            <person name="Eisen M.B."/>
            <person name="Smith D.R."/>
            <person name="Bergman C.M."/>
            <person name="Oliver B."/>
            <person name="Markow T.A."/>
            <person name="Kaufman T.C."/>
            <person name="Kellis M."/>
            <person name="Gelbart W."/>
            <person name="Iyer V.N."/>
            <person name="Pollard D.A."/>
            <person name="Sackton T.B."/>
            <person name="Larracuente A.M."/>
            <person name="Singh N.D."/>
            <person name="Abad J.P."/>
            <person name="Abt D.N."/>
            <person name="Adryan B."/>
            <person name="Aguade M."/>
            <person name="Akashi H."/>
            <person name="Anderson W.W."/>
            <person name="Aquadro C.F."/>
            <person name="Ardell D.H."/>
            <person name="Arguello R."/>
            <person name="Artieri C.G."/>
            <person name="Barbash D.A."/>
            <person name="Barker D."/>
            <person name="Barsanti P."/>
            <person name="Batterham P."/>
            <person name="Batzoglou S."/>
            <person name="Begun D."/>
            <person name="Bhutkar A."/>
            <person name="Blanco E."/>
            <person name="Bosak S.A."/>
            <person name="Bradley R.K."/>
            <person name="Brand A.D."/>
            <person name="Brent M.R."/>
            <person name="Brooks A.N."/>
            <person name="Brown R.H."/>
            <person name="Butlin R.K."/>
            <person name="Caggese C."/>
            <person name="Calvi B.R."/>
            <person name="Bernardo de Carvalho A."/>
            <person name="Caspi A."/>
            <person name="Castrezana S."/>
            <person name="Celniker S.E."/>
            <person name="Chang J.L."/>
            <person name="Chapple C."/>
            <person name="Chatterji S."/>
            <person name="Chinwalla A."/>
            <person name="Civetta A."/>
            <person name="Clifton S.W."/>
            <person name="Comeron J.M."/>
            <person name="Costello J.C."/>
            <person name="Coyne J.A."/>
            <person name="Daub J."/>
            <person name="David R.G."/>
            <person name="Delcher A.L."/>
            <person name="Delehaunty K."/>
            <person name="Do C.B."/>
            <person name="Ebling H."/>
            <person name="Edwards K."/>
            <person name="Eickbush T."/>
            <person name="Evans J.D."/>
            <person name="Filipski A."/>
            <person name="Findeiss S."/>
            <person name="Freyhult E."/>
            <person name="Fulton L."/>
            <person name="Fulton R."/>
            <person name="Garcia A.C."/>
            <person name="Gardiner A."/>
            <person name="Garfield D.A."/>
            <person name="Garvin B.E."/>
            <person name="Gibson G."/>
            <person name="Gilbert D."/>
            <person name="Gnerre S."/>
            <person name="Godfrey J."/>
            <person name="Good R."/>
            <person name="Gotea V."/>
            <person name="Gravely B."/>
            <person name="Greenberg A.J."/>
            <person name="Griffiths-Jones S."/>
            <person name="Gross S."/>
            <person name="Guigo R."/>
            <person name="Gustafson E.A."/>
            <person name="Haerty W."/>
            <person name="Hahn M.W."/>
            <person name="Halligan D.L."/>
            <person name="Halpern A.L."/>
            <person name="Halter G.M."/>
            <person name="Han M.V."/>
            <person name="Heger A."/>
            <person name="Hillier L."/>
            <person name="Hinrichs A.S."/>
            <person name="Holmes I."/>
            <person name="Hoskins R.A."/>
            <person name="Hubisz M.J."/>
            <person name="Hultmark D."/>
            <person name="Huntley M.A."/>
            <person name="Jaffe D.B."/>
            <person name="Jagadeeshan S."/>
            <person name="Jeck W.R."/>
            <person name="Johnson J."/>
            <person name="Jones C.D."/>
            <person name="Jordan W.C."/>
            <person name="Karpen G.H."/>
            <person name="Kataoka E."/>
            <person name="Keightley P.D."/>
            <person name="Kheradpour P."/>
            <person name="Kirkness E.F."/>
            <person name="Koerich L.B."/>
            <person name="Kristiansen K."/>
            <person name="Kudrna D."/>
            <person name="Kulathinal R.J."/>
            <person name="Kumar S."/>
            <person name="Kwok R."/>
            <person name="Lander E."/>
            <person name="Langley C.H."/>
            <person name="Lapoint R."/>
            <person name="Lazzaro B.P."/>
            <person name="Lee S.J."/>
            <person name="Levesque L."/>
            <person name="Li R."/>
            <person name="Lin C.F."/>
            <person name="Lin M.F."/>
            <person name="Lindblad-Toh K."/>
            <person name="Llopart A."/>
            <person name="Long M."/>
            <person name="Low L."/>
            <person name="Lozovsky E."/>
            <person name="Lu J."/>
            <person name="Luo M."/>
            <person name="Machado C.A."/>
            <person name="Makalowski W."/>
            <person name="Marzo M."/>
            <person name="Matsuda M."/>
            <person name="Matzkin L."/>
            <person name="McAllister B."/>
            <person name="McBride C.S."/>
            <person name="McKernan B."/>
            <person name="McKernan K."/>
            <person name="Mendez-Lago M."/>
            <person name="Minx P."/>
            <person name="Mollenhauer M.U."/>
            <person name="Montooth K."/>
            <person name="Mount S.M."/>
            <person name="Mu X."/>
            <person name="Myers E."/>
            <person name="Negre B."/>
            <person name="Newfeld S."/>
            <person name="Nielsen R."/>
            <person name="Noor M.A."/>
            <person name="O'Grady P."/>
            <person name="Pachter L."/>
            <person name="Papaceit M."/>
            <person name="Parisi M.J."/>
            <person name="Parisi M."/>
            <person name="Parts L."/>
            <person name="Pedersen J.S."/>
            <person name="Pesole G."/>
            <person name="Phillippy A.M."/>
            <person name="Ponting C.P."/>
            <person name="Pop M."/>
            <person name="Porcelli D."/>
            <person name="Powell J.R."/>
            <person name="Prohaska S."/>
            <person name="Pruitt K."/>
            <person name="Puig M."/>
            <person name="Quesneville H."/>
            <person name="Ram K.R."/>
            <person name="Rand D."/>
            <person name="Rasmussen M.D."/>
            <person name="Reed L.K."/>
            <person name="Reenan R."/>
            <person name="Reily A."/>
            <person name="Remington K.A."/>
            <person name="Rieger T.T."/>
            <person name="Ritchie M.G."/>
            <person name="Robin C."/>
            <person name="Rogers Y.H."/>
            <person name="Rohde C."/>
            <person name="Rozas J."/>
            <person name="Rubenfield M.J."/>
            <person name="Ruiz A."/>
            <person name="Russo S."/>
            <person name="Salzberg S.L."/>
            <person name="Sanchez-Gracia A."/>
            <person name="Saranga D.J."/>
            <person name="Sato H."/>
            <person name="Schaeffer S.W."/>
            <person name="Schatz M.C."/>
            <person name="Schlenke T."/>
            <person name="Schwartz R."/>
            <person name="Segarra C."/>
            <person name="Singh R.S."/>
            <person name="Sirot L."/>
            <person name="Sirota M."/>
            <person name="Sisneros N.B."/>
            <person name="Smith C.D."/>
            <person name="Smith T.F."/>
            <person name="Spieth J."/>
            <person name="Stage D.E."/>
            <person name="Stark A."/>
            <person name="Stephan W."/>
            <person name="Strausberg R.L."/>
            <person name="Strempel S."/>
            <person name="Sturgill D."/>
            <person name="Sutton G."/>
            <person name="Sutton G.G."/>
            <person name="Tao W."/>
            <person name="Teichmann S."/>
            <person name="Tobari Y.N."/>
            <person name="Tomimura Y."/>
            <person name="Tsolas J.M."/>
            <person name="Valente V.L."/>
            <person name="Venter E."/>
            <person name="Venter J.C."/>
            <person name="Vicario S."/>
            <person name="Vieira F.G."/>
            <person name="Vilella A.J."/>
            <person name="Villasante A."/>
            <person name="Walenz B."/>
            <person name="Wang J."/>
            <person name="Wasserman M."/>
            <person name="Watts T."/>
            <person name="Wilson D."/>
            <person name="Wilson R.K."/>
            <person name="Wing R.A."/>
            <person name="Wolfner M.F."/>
            <person name="Wong A."/>
            <person name="Wong G.K."/>
            <person name="Wu C.I."/>
            <person name="Wu G."/>
            <person name="Yamamoto D."/>
            <person name="Yang H.P."/>
            <person name="Yang S.P."/>
            <person name="Yorke J.A."/>
            <person name="Yoshida K."/>
            <person name="Zdobnov E."/>
            <person name="Zhang P."/>
            <person name="Zhang Y."/>
            <person name="Zimin A.V."/>
            <person name="Baldwin J."/>
            <person name="Abdouelleil A."/>
            <person name="Abdulkadir J."/>
            <person name="Abebe A."/>
            <person name="Abera B."/>
            <person name="Abreu J."/>
            <person name="Acer S.C."/>
            <person name="Aftuck L."/>
            <person name="Alexander A."/>
            <person name="An P."/>
            <person name="Anderson E."/>
            <person name="Anderson S."/>
            <person name="Arachi H."/>
            <person name="Azer M."/>
            <person name="Bachantsang P."/>
            <person name="Barry A."/>
            <person name="Bayul T."/>
            <person name="Berlin A."/>
            <person name="Bessette D."/>
            <person name="Bloom T."/>
            <person name="Blye J."/>
            <person name="Boguslavskiy L."/>
            <person name="Bonnet C."/>
            <person name="Boukhgalter B."/>
            <person name="Bourzgui I."/>
            <person name="Brown A."/>
            <person name="Cahill P."/>
            <person name="Channer S."/>
            <person name="Cheshatsang Y."/>
            <person name="Chuda L."/>
            <person name="Citroen M."/>
            <person name="Collymore A."/>
            <person name="Cooke P."/>
            <person name="Costello M."/>
            <person name="D'Aco K."/>
            <person name="Daza R."/>
            <person name="De Haan G."/>
            <person name="DeGray S."/>
            <person name="DeMaso C."/>
            <person name="Dhargay N."/>
            <person name="Dooley K."/>
            <person name="Dooley E."/>
            <person name="Doricent M."/>
            <person name="Dorje P."/>
            <person name="Dorjee K."/>
            <person name="Dupes A."/>
            <person name="Elong R."/>
            <person name="Falk J."/>
            <person name="Farina A."/>
            <person name="Faro S."/>
            <person name="Ferguson D."/>
            <person name="Fisher S."/>
            <person name="Foley C.D."/>
            <person name="Franke A."/>
            <person name="Friedrich D."/>
            <person name="Gadbois L."/>
            <person name="Gearin G."/>
            <person name="Gearin C.R."/>
            <person name="Giannoukos G."/>
            <person name="Goode T."/>
            <person name="Graham J."/>
            <person name="Grandbois E."/>
            <person name="Grewal S."/>
            <person name="Gyaltsen K."/>
            <person name="Hafez N."/>
            <person name="Hagos B."/>
            <person name="Hall J."/>
            <person name="Henson C."/>
            <person name="Hollinger A."/>
            <person name="Honan T."/>
            <person name="Huard M.D."/>
            <person name="Hughes L."/>
            <person name="Hurhula B."/>
            <person name="Husby M.E."/>
            <person name="Kamat A."/>
            <person name="Kanga B."/>
            <person name="Kashin S."/>
            <person name="Khazanovich D."/>
            <person name="Kisner P."/>
            <person name="Lance K."/>
            <person name="Lara M."/>
            <person name="Lee W."/>
            <person name="Lennon N."/>
            <person name="Letendre F."/>
            <person name="LeVine R."/>
            <person name="Lipovsky A."/>
            <person name="Liu X."/>
            <person name="Liu J."/>
            <person name="Liu S."/>
            <person name="Lokyitsang T."/>
            <person name="Lokyitsang Y."/>
            <person name="Lubonja R."/>
            <person name="Lui A."/>
            <person name="MacDonald P."/>
            <person name="Magnisalis V."/>
            <person name="Maru K."/>
            <person name="Matthews C."/>
            <person name="McCusker W."/>
            <person name="McDonough S."/>
            <person name="Mehta T."/>
            <person name="Meldrim J."/>
            <person name="Meneus L."/>
            <person name="Mihai O."/>
            <person name="Mihalev A."/>
            <person name="Mihova T."/>
            <person name="Mittelman R."/>
            <person name="Mlenga V."/>
            <person name="Montmayeur A."/>
            <person name="Mulrain L."/>
            <person name="Navidi A."/>
            <person name="Naylor J."/>
            <person name="Negash T."/>
            <person name="Nguyen T."/>
            <person name="Nguyen N."/>
            <person name="Nicol R."/>
            <person name="Norbu C."/>
            <person name="Norbu N."/>
            <person name="Novod N."/>
            <person name="O'Neill B."/>
            <person name="Osman S."/>
            <person name="Markiewicz E."/>
            <person name="Oyono O.L."/>
            <person name="Patti C."/>
            <person name="Phunkhang P."/>
            <person name="Pierre F."/>
            <person name="Priest M."/>
            <person name="Raghuraman S."/>
            <person name="Rege F."/>
            <person name="Reyes R."/>
            <person name="Rise C."/>
            <person name="Rogov P."/>
            <person name="Ross K."/>
            <person name="Ryan E."/>
            <person name="Settipalli S."/>
            <person name="Shea T."/>
            <person name="Sherpa N."/>
            <person name="Shi L."/>
            <person name="Shih D."/>
            <person name="Sparrow T."/>
            <person name="Spaulding J."/>
            <person name="Stalker J."/>
            <person name="Stange-Thomann N."/>
            <person name="Stavropoulos S."/>
            <person name="Stone C."/>
            <person name="Strader C."/>
            <person name="Tesfaye S."/>
            <person name="Thomson T."/>
            <person name="Thoulutsang Y."/>
            <person name="Thoulutsang D."/>
            <person name="Topham K."/>
            <person name="Topping I."/>
            <person name="Tsamla T."/>
            <person name="Vassiliev H."/>
            <person name="Vo A."/>
            <person name="Wangchuk T."/>
            <person name="Wangdi T."/>
            <person name="Weiand M."/>
            <person name="Wilkinson J."/>
            <person name="Wilson A."/>
            <person name="Yadav S."/>
            <person name="Young G."/>
            <person name="Yu Q."/>
            <person name="Zembek L."/>
            <person name="Zhong D."/>
            <person name="Zimmer A."/>
            <person name="Zwirko Z."/>
            <person name="Jaffe D.B."/>
            <person name="Alvarez P."/>
            <person name="Brockman W."/>
            <person name="Butler J."/>
            <person name="Chin C."/>
            <person name="Gnerre S."/>
            <person name="Grabherr M."/>
            <person name="Kleber M."/>
            <person name="Mauceli E."/>
            <person name="MacCallum I."/>
        </authorList>
    </citation>
    <scope>NUCLEOTIDE SEQUENCE [LARGE SCALE GENOMIC DNA]</scope>
    <source>
        <strain evidence="4">Tucson 14030-0811.24</strain>
    </source>
</reference>
<dbReference type="PANTHER" id="PTHR31927:SF2">
    <property type="entry name" value="FI07246P-RELATED"/>
    <property type="match status" value="1"/>
</dbReference>
<dbReference type="GO" id="GO:0040003">
    <property type="term" value="P:chitin-based cuticle development"/>
    <property type="evidence" value="ECO:0007669"/>
    <property type="project" value="TreeGrafter"/>
</dbReference>
<dbReference type="GO" id="GO:0008010">
    <property type="term" value="F:structural constituent of chitin-based larval cuticle"/>
    <property type="evidence" value="ECO:0007669"/>
    <property type="project" value="TreeGrafter"/>
</dbReference>
<dbReference type="GO" id="GO:0062129">
    <property type="term" value="C:chitin-based extracellular matrix"/>
    <property type="evidence" value="ECO:0007669"/>
    <property type="project" value="TreeGrafter"/>
</dbReference>
<protein>
    <recommendedName>
        <fullName evidence="2">DUF243 domain-containing protein</fullName>
    </recommendedName>
</protein>
<dbReference type="KEGG" id="dwi:26529085"/>
<feature type="domain" description="DUF243" evidence="2">
    <location>
        <begin position="32"/>
        <end position="134"/>
    </location>
</feature>
<organism evidence="3 4">
    <name type="scientific">Drosophila willistoni</name>
    <name type="common">Fruit fly</name>
    <dbReference type="NCBI Taxonomy" id="7260"/>
    <lineage>
        <taxon>Eukaryota</taxon>
        <taxon>Metazoa</taxon>
        <taxon>Ecdysozoa</taxon>
        <taxon>Arthropoda</taxon>
        <taxon>Hexapoda</taxon>
        <taxon>Insecta</taxon>
        <taxon>Pterygota</taxon>
        <taxon>Neoptera</taxon>
        <taxon>Endopterygota</taxon>
        <taxon>Diptera</taxon>
        <taxon>Brachycera</taxon>
        <taxon>Muscomorpha</taxon>
        <taxon>Ephydroidea</taxon>
        <taxon>Drosophilidae</taxon>
        <taxon>Drosophila</taxon>
        <taxon>Sophophora</taxon>
    </lineage>
</organism>
<dbReference type="PANTHER" id="PTHR31927">
    <property type="entry name" value="FI07246P-RELATED-RELATED"/>
    <property type="match status" value="1"/>
</dbReference>
<dbReference type="SMART" id="SM00690">
    <property type="entry name" value="DM5"/>
    <property type="match status" value="1"/>
</dbReference>
<feature type="signal peptide" evidence="1">
    <location>
        <begin position="1"/>
        <end position="16"/>
    </location>
</feature>
<feature type="chain" id="PRO_5006387591" description="DUF243 domain-containing protein" evidence="1">
    <location>
        <begin position="17"/>
        <end position="221"/>
    </location>
</feature>
<dbReference type="Pfam" id="PF03103">
    <property type="entry name" value="DUF243"/>
    <property type="match status" value="1"/>
</dbReference>
<evidence type="ECO:0000259" key="2">
    <source>
        <dbReference type="SMART" id="SM00690"/>
    </source>
</evidence>
<keyword evidence="4" id="KW-1185">Reference proteome</keyword>
<accession>A0A0Q9X7C6</accession>
<gene>
    <name evidence="3" type="primary">Dwil\GK27083</name>
    <name evidence="3" type="ORF">Dwil_GK27083</name>
</gene>
<dbReference type="InParanoid" id="A0A0Q9X7C6"/>
<dbReference type="InterPro" id="IPR004145">
    <property type="entry name" value="DUF243"/>
</dbReference>
<evidence type="ECO:0000313" key="3">
    <source>
        <dbReference type="EMBL" id="KRF99970.1"/>
    </source>
</evidence>
<dbReference type="FunCoup" id="A0A0Q9X7C6">
    <property type="interactions" value="20"/>
</dbReference>